<evidence type="ECO:0000313" key="2">
    <source>
        <dbReference type="EMBL" id="KAK7258995.1"/>
    </source>
</evidence>
<keyword evidence="3" id="KW-1185">Reference proteome</keyword>
<evidence type="ECO:0000313" key="3">
    <source>
        <dbReference type="Proteomes" id="UP001372338"/>
    </source>
</evidence>
<protein>
    <recommendedName>
        <fullName evidence="1">DUF7731 domain-containing protein</fullName>
    </recommendedName>
</protein>
<accession>A0AAN9EMA9</accession>
<dbReference type="AlphaFoldDB" id="A0AAN9EMA9"/>
<gene>
    <name evidence="2" type="ORF">RIF29_24589</name>
</gene>
<organism evidence="2 3">
    <name type="scientific">Crotalaria pallida</name>
    <name type="common">Smooth rattlebox</name>
    <name type="synonym">Crotalaria striata</name>
    <dbReference type="NCBI Taxonomy" id="3830"/>
    <lineage>
        <taxon>Eukaryota</taxon>
        <taxon>Viridiplantae</taxon>
        <taxon>Streptophyta</taxon>
        <taxon>Embryophyta</taxon>
        <taxon>Tracheophyta</taxon>
        <taxon>Spermatophyta</taxon>
        <taxon>Magnoliopsida</taxon>
        <taxon>eudicotyledons</taxon>
        <taxon>Gunneridae</taxon>
        <taxon>Pentapetalae</taxon>
        <taxon>rosids</taxon>
        <taxon>fabids</taxon>
        <taxon>Fabales</taxon>
        <taxon>Fabaceae</taxon>
        <taxon>Papilionoideae</taxon>
        <taxon>50 kb inversion clade</taxon>
        <taxon>genistoids sensu lato</taxon>
        <taxon>core genistoids</taxon>
        <taxon>Crotalarieae</taxon>
        <taxon>Crotalaria</taxon>
    </lineage>
</organism>
<name>A0AAN9EMA9_CROPI</name>
<sequence length="164" mass="18161">MAFSMLLKEKGFTVNVALISIAMFFCYSGSAEDVFQGSSIEKALSCFDNKLIYVGCDAAYRLNPSGNINIPPDAIDVFCSGPCLAETQLMLNCIDNLVSSFLFYNKANVEQIRYVLNAGCSYSRQRGNFNLGDYTGEEVNSALKESDLIRLYLFIPMVAAIYLM</sequence>
<evidence type="ECO:0000259" key="1">
    <source>
        <dbReference type="Pfam" id="PF24865"/>
    </source>
</evidence>
<feature type="domain" description="DUF7731" evidence="1">
    <location>
        <begin position="39"/>
        <end position="133"/>
    </location>
</feature>
<dbReference type="EMBL" id="JAYWIO010000005">
    <property type="protein sequence ID" value="KAK7258995.1"/>
    <property type="molecule type" value="Genomic_DNA"/>
</dbReference>
<dbReference type="Proteomes" id="UP001372338">
    <property type="component" value="Unassembled WGS sequence"/>
</dbReference>
<comment type="caution">
    <text evidence="2">The sequence shown here is derived from an EMBL/GenBank/DDBJ whole genome shotgun (WGS) entry which is preliminary data.</text>
</comment>
<dbReference type="InterPro" id="IPR056633">
    <property type="entry name" value="DUF7731"/>
</dbReference>
<dbReference type="PANTHER" id="PTHR34366:SF8">
    <property type="entry name" value="TRANSMEMBRANE PROTEIN"/>
    <property type="match status" value="1"/>
</dbReference>
<dbReference type="PANTHER" id="PTHR34366">
    <property type="entry name" value="OS07G0289901 PROTEIN-RELATED"/>
    <property type="match status" value="1"/>
</dbReference>
<proteinExistence type="predicted"/>
<dbReference type="Pfam" id="PF24865">
    <property type="entry name" value="DUF7731"/>
    <property type="match status" value="1"/>
</dbReference>
<reference evidence="2 3" key="1">
    <citation type="submission" date="2024-01" db="EMBL/GenBank/DDBJ databases">
        <title>The genomes of 5 underutilized Papilionoideae crops provide insights into root nodulation and disease resistanc.</title>
        <authorList>
            <person name="Yuan L."/>
        </authorList>
    </citation>
    <scope>NUCLEOTIDE SEQUENCE [LARGE SCALE GENOMIC DNA]</scope>
    <source>
        <strain evidence="2">ZHUSHIDOU_FW_LH</strain>
        <tissue evidence="2">Leaf</tissue>
    </source>
</reference>